<sequence length="302" mass="33260">MQVANPADSEVRTDDHPTGVLGFRYLLRGAENTPENFVMLIAENLGHFQMVRHRHNFDQFRYVISGQMNLGDGDVLRAGELCYFPEGTPYGPQDDGAGPVVLTMQFGGSNGYGYMSPDQYLAGREALGRAGRFEGPVYLREGADGRTTKKFSINAIWEQAMGARMLIPAPRYSRPILMNPRAYRWTPVPQQRGVQRKLLGAFSERGVVADIHRIPAGATLRLLPEQAIRLFFVLEGEGRFGAEALGQHFGAQLDAGEACEVTAAQELLLLGFALPLLDADWDHSDLEAVEPTPDESVTADTH</sequence>
<dbReference type="SUPFAM" id="SSF51182">
    <property type="entry name" value="RmlC-like cupins"/>
    <property type="match status" value="2"/>
</dbReference>
<comment type="caution">
    <text evidence="2">The sequence shown here is derived from an EMBL/GenBank/DDBJ whole genome shotgun (WGS) entry which is preliminary data.</text>
</comment>
<gene>
    <name evidence="2" type="ORF">MMF98_12990</name>
</gene>
<name>A0A9X1VVP3_9BURK</name>
<dbReference type="RefSeq" id="WP_243306692.1">
    <property type="nucleotide sequence ID" value="NZ_JALGBI010000001.1"/>
</dbReference>
<dbReference type="InterPro" id="IPR011051">
    <property type="entry name" value="RmlC_Cupin_sf"/>
</dbReference>
<evidence type="ECO:0000313" key="2">
    <source>
        <dbReference type="EMBL" id="MCJ0764125.1"/>
    </source>
</evidence>
<protein>
    <submittedName>
        <fullName evidence="2">Cupin domain-containing protein</fullName>
    </submittedName>
</protein>
<dbReference type="InterPro" id="IPR013096">
    <property type="entry name" value="Cupin_2"/>
</dbReference>
<dbReference type="CDD" id="cd02208">
    <property type="entry name" value="cupin_RmlC-like"/>
    <property type="match status" value="1"/>
</dbReference>
<dbReference type="Proteomes" id="UP001139447">
    <property type="component" value="Unassembled WGS sequence"/>
</dbReference>
<dbReference type="Pfam" id="PF07883">
    <property type="entry name" value="Cupin_2"/>
    <property type="match status" value="1"/>
</dbReference>
<evidence type="ECO:0000313" key="3">
    <source>
        <dbReference type="Proteomes" id="UP001139447"/>
    </source>
</evidence>
<dbReference type="Gene3D" id="2.60.120.10">
    <property type="entry name" value="Jelly Rolls"/>
    <property type="match status" value="1"/>
</dbReference>
<proteinExistence type="predicted"/>
<organism evidence="2 3">
    <name type="scientific">Variovorax terrae</name>
    <dbReference type="NCBI Taxonomy" id="2923278"/>
    <lineage>
        <taxon>Bacteria</taxon>
        <taxon>Pseudomonadati</taxon>
        <taxon>Pseudomonadota</taxon>
        <taxon>Betaproteobacteria</taxon>
        <taxon>Burkholderiales</taxon>
        <taxon>Comamonadaceae</taxon>
        <taxon>Variovorax</taxon>
    </lineage>
</organism>
<reference evidence="2" key="1">
    <citation type="submission" date="2022-03" db="EMBL/GenBank/DDBJ databases">
        <authorList>
            <person name="Woo C.Y."/>
        </authorList>
    </citation>
    <scope>NUCLEOTIDE SEQUENCE</scope>
    <source>
        <strain evidence="2">CYS-02</strain>
    </source>
</reference>
<accession>A0A9X1VVP3</accession>
<feature type="domain" description="Cupin type-2" evidence="1">
    <location>
        <begin position="49"/>
        <end position="104"/>
    </location>
</feature>
<dbReference type="EMBL" id="JALGBI010000001">
    <property type="protein sequence ID" value="MCJ0764125.1"/>
    <property type="molecule type" value="Genomic_DNA"/>
</dbReference>
<evidence type="ECO:0000259" key="1">
    <source>
        <dbReference type="Pfam" id="PF07883"/>
    </source>
</evidence>
<keyword evidence="3" id="KW-1185">Reference proteome</keyword>
<dbReference type="AlphaFoldDB" id="A0A9X1VVP3"/>
<dbReference type="InterPro" id="IPR014710">
    <property type="entry name" value="RmlC-like_jellyroll"/>
</dbReference>